<dbReference type="Proteomes" id="UP001149079">
    <property type="component" value="Unassembled WGS sequence"/>
</dbReference>
<feature type="domain" description="RRM" evidence="4">
    <location>
        <begin position="194"/>
        <end position="281"/>
    </location>
</feature>
<evidence type="ECO:0000313" key="5">
    <source>
        <dbReference type="EMBL" id="KAJ5144228.1"/>
    </source>
</evidence>
<dbReference type="SMART" id="SM00361">
    <property type="entry name" value="RRM_1"/>
    <property type="match status" value="2"/>
</dbReference>
<gene>
    <name evidence="5" type="ORF">N7515_003015</name>
</gene>
<evidence type="ECO:0000256" key="2">
    <source>
        <dbReference type="PROSITE-ProRule" id="PRU00176"/>
    </source>
</evidence>
<dbReference type="OrthoDB" id="272703at2759"/>
<dbReference type="InterPro" id="IPR003954">
    <property type="entry name" value="RRM_euk-type"/>
</dbReference>
<evidence type="ECO:0000313" key="6">
    <source>
        <dbReference type="Proteomes" id="UP001149079"/>
    </source>
</evidence>
<feature type="domain" description="RRM" evidence="4">
    <location>
        <begin position="80"/>
        <end position="159"/>
    </location>
</feature>
<dbReference type="AlphaFoldDB" id="A0A9W9L9T9"/>
<comment type="caution">
    <text evidence="5">The sequence shown here is derived from an EMBL/GenBank/DDBJ whole genome shotgun (WGS) entry which is preliminary data.</text>
</comment>
<dbReference type="Pfam" id="PF00076">
    <property type="entry name" value="RRM_1"/>
    <property type="match status" value="1"/>
</dbReference>
<reference evidence="5" key="1">
    <citation type="submission" date="2022-11" db="EMBL/GenBank/DDBJ databases">
        <authorList>
            <person name="Petersen C."/>
        </authorList>
    </citation>
    <scope>NUCLEOTIDE SEQUENCE</scope>
    <source>
        <strain evidence="5">IBT 22155</strain>
    </source>
</reference>
<sequence length="287" mass="32305">MADTESPRLEEQHTPTKPHANVRTDGRAFNSPNWRMKVENPAPSTNASPASPNPTVPINTTRAAFSRPGAHVPQAINDGRRLYVGNMPYTAKTEDVEALFGASNFPIQRIDIALDPFTGRNPSYCFVDLQNKDDAERAMRELDGRDMLGRPVKIKPGVVKSRERIQNPPTPFRIERWRPQDKPSFAKINSDSSSRVYVGGLPRVTDHDLVQTKIETFFEGFKVENVSKVFTPHPAKQFEPGDHYYLFVDVDTPEAAERAMRTLNGRQGPWGRPLRVQFARGPKVDSE</sequence>
<dbReference type="PANTHER" id="PTHR21245">
    <property type="entry name" value="HETEROGENEOUS NUCLEAR RIBONUCLEOPROTEIN"/>
    <property type="match status" value="1"/>
</dbReference>
<dbReference type="InterPro" id="IPR012677">
    <property type="entry name" value="Nucleotide-bd_a/b_plait_sf"/>
</dbReference>
<reference evidence="5" key="2">
    <citation type="journal article" date="2023" name="IMA Fungus">
        <title>Comparative genomic study of the Penicillium genus elucidates a diverse pangenome and 15 lateral gene transfer events.</title>
        <authorList>
            <person name="Petersen C."/>
            <person name="Sorensen T."/>
            <person name="Nielsen M.R."/>
            <person name="Sondergaard T.E."/>
            <person name="Sorensen J.L."/>
            <person name="Fitzpatrick D.A."/>
            <person name="Frisvad J.C."/>
            <person name="Nielsen K.L."/>
        </authorList>
    </citation>
    <scope>NUCLEOTIDE SEQUENCE</scope>
    <source>
        <strain evidence="5">IBT 22155</strain>
    </source>
</reference>
<dbReference type="SMART" id="SM00360">
    <property type="entry name" value="RRM"/>
    <property type="match status" value="2"/>
</dbReference>
<dbReference type="GeneID" id="81402929"/>
<proteinExistence type="predicted"/>
<dbReference type="GO" id="GO:0003723">
    <property type="term" value="F:RNA binding"/>
    <property type="evidence" value="ECO:0007669"/>
    <property type="project" value="UniProtKB-UniRule"/>
</dbReference>
<dbReference type="EMBL" id="JAPQKL010000002">
    <property type="protein sequence ID" value="KAJ5144228.1"/>
    <property type="molecule type" value="Genomic_DNA"/>
</dbReference>
<accession>A0A9W9L9T9</accession>
<dbReference type="RefSeq" id="XP_056525872.1">
    <property type="nucleotide sequence ID" value="XM_056663759.1"/>
</dbReference>
<keyword evidence="6" id="KW-1185">Reference proteome</keyword>
<feature type="region of interest" description="Disordered" evidence="3">
    <location>
        <begin position="1"/>
        <end position="60"/>
    </location>
</feature>
<evidence type="ECO:0000256" key="1">
    <source>
        <dbReference type="ARBA" id="ARBA00022884"/>
    </source>
</evidence>
<organism evidence="5 6">
    <name type="scientific">Penicillium bovifimosum</name>
    <dbReference type="NCBI Taxonomy" id="126998"/>
    <lineage>
        <taxon>Eukaryota</taxon>
        <taxon>Fungi</taxon>
        <taxon>Dikarya</taxon>
        <taxon>Ascomycota</taxon>
        <taxon>Pezizomycotina</taxon>
        <taxon>Eurotiomycetes</taxon>
        <taxon>Eurotiomycetidae</taxon>
        <taxon>Eurotiales</taxon>
        <taxon>Aspergillaceae</taxon>
        <taxon>Penicillium</taxon>
    </lineage>
</organism>
<protein>
    <submittedName>
        <fullName evidence="5">Nucleotide-binding alpha-beta plait</fullName>
    </submittedName>
</protein>
<keyword evidence="1 2" id="KW-0694">RNA-binding</keyword>
<evidence type="ECO:0000259" key="4">
    <source>
        <dbReference type="PROSITE" id="PS50102"/>
    </source>
</evidence>
<dbReference type="CDD" id="cd00590">
    <property type="entry name" value="RRM_SF"/>
    <property type="match status" value="2"/>
</dbReference>
<dbReference type="InterPro" id="IPR035979">
    <property type="entry name" value="RBD_domain_sf"/>
</dbReference>
<feature type="compositionally biased region" description="Low complexity" evidence="3">
    <location>
        <begin position="40"/>
        <end position="50"/>
    </location>
</feature>
<dbReference type="Gene3D" id="3.30.70.330">
    <property type="match status" value="2"/>
</dbReference>
<evidence type="ECO:0000256" key="3">
    <source>
        <dbReference type="SAM" id="MobiDB-lite"/>
    </source>
</evidence>
<feature type="compositionally biased region" description="Basic and acidic residues" evidence="3">
    <location>
        <begin position="1"/>
        <end position="14"/>
    </location>
</feature>
<dbReference type="InterPro" id="IPR000504">
    <property type="entry name" value="RRM_dom"/>
</dbReference>
<dbReference type="PROSITE" id="PS50102">
    <property type="entry name" value="RRM"/>
    <property type="match status" value="2"/>
</dbReference>
<name>A0A9W9L9T9_9EURO</name>
<dbReference type="SUPFAM" id="SSF54928">
    <property type="entry name" value="RNA-binding domain, RBD"/>
    <property type="match status" value="1"/>
</dbReference>